<keyword evidence="5" id="KW-1185">Reference proteome</keyword>
<dbReference type="Gene3D" id="3.40.50.720">
    <property type="entry name" value="NAD(P)-binding Rossmann-like Domain"/>
    <property type="match status" value="1"/>
</dbReference>
<reference evidence="4 5" key="1">
    <citation type="journal article" date="2016" name="Mol. Biol. Evol.">
        <title>Comparative Genomics of Early-Diverging Mushroom-Forming Fungi Provides Insights into the Origins of Lignocellulose Decay Capabilities.</title>
        <authorList>
            <person name="Nagy L.G."/>
            <person name="Riley R."/>
            <person name="Tritt A."/>
            <person name="Adam C."/>
            <person name="Daum C."/>
            <person name="Floudas D."/>
            <person name="Sun H."/>
            <person name="Yadav J.S."/>
            <person name="Pangilinan J."/>
            <person name="Larsson K.H."/>
            <person name="Matsuura K."/>
            <person name="Barry K."/>
            <person name="Labutti K."/>
            <person name="Kuo R."/>
            <person name="Ohm R.A."/>
            <person name="Bhattacharya S.S."/>
            <person name="Shirouzu T."/>
            <person name="Yoshinaga Y."/>
            <person name="Martin F.M."/>
            <person name="Grigoriev I.V."/>
            <person name="Hibbett D.S."/>
        </authorList>
    </citation>
    <scope>NUCLEOTIDE SEQUENCE [LARGE SCALE GENOMIC DNA]</scope>
    <source>
        <strain evidence="4 5">CBS 109695</strain>
    </source>
</reference>
<dbReference type="InterPro" id="IPR020904">
    <property type="entry name" value="Sc_DH/Rdtase_CS"/>
</dbReference>
<evidence type="ECO:0000313" key="5">
    <source>
        <dbReference type="Proteomes" id="UP000076532"/>
    </source>
</evidence>
<accession>A0A166ESZ1</accession>
<keyword evidence="2" id="KW-0521">NADP</keyword>
<evidence type="ECO:0000313" key="4">
    <source>
        <dbReference type="EMBL" id="KZP16077.1"/>
    </source>
</evidence>
<organism evidence="4 5">
    <name type="scientific">Athelia psychrophila</name>
    <dbReference type="NCBI Taxonomy" id="1759441"/>
    <lineage>
        <taxon>Eukaryota</taxon>
        <taxon>Fungi</taxon>
        <taxon>Dikarya</taxon>
        <taxon>Basidiomycota</taxon>
        <taxon>Agaricomycotina</taxon>
        <taxon>Agaricomycetes</taxon>
        <taxon>Agaricomycetidae</taxon>
        <taxon>Atheliales</taxon>
        <taxon>Atheliaceae</taxon>
        <taxon>Athelia</taxon>
    </lineage>
</organism>
<dbReference type="Proteomes" id="UP000076532">
    <property type="component" value="Unassembled WGS sequence"/>
</dbReference>
<evidence type="ECO:0000256" key="1">
    <source>
        <dbReference type="ARBA" id="ARBA00006484"/>
    </source>
</evidence>
<evidence type="ECO:0000256" key="2">
    <source>
        <dbReference type="ARBA" id="ARBA00022857"/>
    </source>
</evidence>
<dbReference type="PANTHER" id="PTHR24320">
    <property type="entry name" value="RETINOL DEHYDROGENASE"/>
    <property type="match status" value="1"/>
</dbReference>
<dbReference type="InterPro" id="IPR002347">
    <property type="entry name" value="SDR_fam"/>
</dbReference>
<comment type="similarity">
    <text evidence="1">Belongs to the short-chain dehydrogenases/reductases (SDR) family.</text>
</comment>
<dbReference type="PROSITE" id="PS00061">
    <property type="entry name" value="ADH_SHORT"/>
    <property type="match status" value="1"/>
</dbReference>
<dbReference type="PRINTS" id="PR00081">
    <property type="entry name" value="GDHRDH"/>
</dbReference>
<proteinExistence type="inferred from homology"/>
<dbReference type="OrthoDB" id="191139at2759"/>
<dbReference type="AlphaFoldDB" id="A0A166ESZ1"/>
<dbReference type="EMBL" id="KV417597">
    <property type="protein sequence ID" value="KZP16077.1"/>
    <property type="molecule type" value="Genomic_DNA"/>
</dbReference>
<dbReference type="STRING" id="436010.A0A166ESZ1"/>
<protein>
    <submittedName>
        <fullName evidence="4">NAD(P)-binding protein</fullName>
    </submittedName>
</protein>
<dbReference type="InterPro" id="IPR036291">
    <property type="entry name" value="NAD(P)-bd_dom_sf"/>
</dbReference>
<keyword evidence="3" id="KW-0560">Oxidoreductase</keyword>
<evidence type="ECO:0000256" key="3">
    <source>
        <dbReference type="ARBA" id="ARBA00023002"/>
    </source>
</evidence>
<dbReference type="Pfam" id="PF00106">
    <property type="entry name" value="adh_short"/>
    <property type="match status" value="1"/>
</dbReference>
<gene>
    <name evidence="4" type="ORF">FIBSPDRAFT_832160</name>
</gene>
<dbReference type="PANTHER" id="PTHR24320:SF236">
    <property type="entry name" value="SHORT-CHAIN DEHYDROGENASE-RELATED"/>
    <property type="match status" value="1"/>
</dbReference>
<dbReference type="SUPFAM" id="SSF51735">
    <property type="entry name" value="NAD(P)-binding Rossmann-fold domains"/>
    <property type="match status" value="1"/>
</dbReference>
<dbReference type="GO" id="GO:0016491">
    <property type="term" value="F:oxidoreductase activity"/>
    <property type="evidence" value="ECO:0007669"/>
    <property type="project" value="UniProtKB-KW"/>
</dbReference>
<name>A0A166ESZ1_9AGAM</name>
<sequence>MGVLMSVIEEGLPPHSNFSVFDIPDLAGKVMMVTGGNRGVGLEIVKVLLDHNAKVYIATRSAEAAAKAIAQLKKITGREAFFIKLDLSDPRSVRVAAEEFLGKEIELHALFNNAGVMGPPLAQVSEDHYDYSWATNVMGPYLLTTLLIPALLAGAKSSTDGKARVVNTASIMHRLGGINFDTLVDGPARIKFGGGALYCQSKNAAVVFSQELARRYGDRGIVSTAVNPGNLATDLMRYLSFMEKKLMKPFLYHPRFGALTPLYAGTAAGSVNFNGKYFIPWAREGAPRPDTQDEIIGRKLWAWLEEHTQAVLAK</sequence>